<dbReference type="InterPro" id="IPR045048">
    <property type="entry name" value="FBXO31/39"/>
</dbReference>
<organism evidence="5 6">
    <name type="scientific">Zopfia rhizophila CBS 207.26</name>
    <dbReference type="NCBI Taxonomy" id="1314779"/>
    <lineage>
        <taxon>Eukaryota</taxon>
        <taxon>Fungi</taxon>
        <taxon>Dikarya</taxon>
        <taxon>Ascomycota</taxon>
        <taxon>Pezizomycotina</taxon>
        <taxon>Dothideomycetes</taxon>
        <taxon>Dothideomycetes incertae sedis</taxon>
        <taxon>Zopfiaceae</taxon>
        <taxon>Zopfia</taxon>
    </lineage>
</organism>
<dbReference type="InterPro" id="IPR001810">
    <property type="entry name" value="F-box_dom"/>
</dbReference>
<gene>
    <name evidence="5" type="ORF">K469DRAFT_554839</name>
</gene>
<keyword evidence="2" id="KW-0833">Ubl conjugation pathway</keyword>
<name>A0A6A6EMB7_9PEZI</name>
<proteinExistence type="predicted"/>
<dbReference type="PANTHER" id="PTHR10706">
    <property type="entry name" value="F-BOX FAMILY PROTEIN"/>
    <property type="match status" value="1"/>
</dbReference>
<evidence type="ECO:0000256" key="3">
    <source>
        <dbReference type="SAM" id="MobiDB-lite"/>
    </source>
</evidence>
<dbReference type="Pfam" id="PF12014">
    <property type="entry name" value="Cyclin_D1_bind"/>
    <property type="match status" value="1"/>
</dbReference>
<keyword evidence="6" id="KW-1185">Reference proteome</keyword>
<reference evidence="5" key="1">
    <citation type="journal article" date="2020" name="Stud. Mycol.">
        <title>101 Dothideomycetes genomes: a test case for predicting lifestyles and emergence of pathogens.</title>
        <authorList>
            <person name="Haridas S."/>
            <person name="Albert R."/>
            <person name="Binder M."/>
            <person name="Bloem J."/>
            <person name="Labutti K."/>
            <person name="Salamov A."/>
            <person name="Andreopoulos B."/>
            <person name="Baker S."/>
            <person name="Barry K."/>
            <person name="Bills G."/>
            <person name="Bluhm B."/>
            <person name="Cannon C."/>
            <person name="Castanera R."/>
            <person name="Culley D."/>
            <person name="Daum C."/>
            <person name="Ezra D."/>
            <person name="Gonzalez J."/>
            <person name="Henrissat B."/>
            <person name="Kuo A."/>
            <person name="Liang C."/>
            <person name="Lipzen A."/>
            <person name="Lutzoni F."/>
            <person name="Magnuson J."/>
            <person name="Mondo S."/>
            <person name="Nolan M."/>
            <person name="Ohm R."/>
            <person name="Pangilinan J."/>
            <person name="Park H.-J."/>
            <person name="Ramirez L."/>
            <person name="Alfaro M."/>
            <person name="Sun H."/>
            <person name="Tritt A."/>
            <person name="Yoshinaga Y."/>
            <person name="Zwiers L.-H."/>
            <person name="Turgeon B."/>
            <person name="Goodwin S."/>
            <person name="Spatafora J."/>
            <person name="Crous P."/>
            <person name="Grigoriev I."/>
        </authorList>
    </citation>
    <scope>NUCLEOTIDE SEQUENCE</scope>
    <source>
        <strain evidence="5">CBS 207.26</strain>
    </source>
</reference>
<dbReference type="Proteomes" id="UP000800200">
    <property type="component" value="Unassembled WGS sequence"/>
</dbReference>
<dbReference type="AlphaFoldDB" id="A0A6A6EMB7"/>
<dbReference type="Pfam" id="PF12937">
    <property type="entry name" value="F-box-like"/>
    <property type="match status" value="1"/>
</dbReference>
<dbReference type="Gene3D" id="1.20.1280.50">
    <property type="match status" value="1"/>
</dbReference>
<sequence>MDRDNPQPFLSLPSELIYHILTFLSLRDLLSVSQVDHALHEHSLQDTLWQPFVQSHVSGTTLSKPDNITWRELYRTHHPYWFIPQNKLWFADNPHTGKLLIARYNHRLNIIEAYMLVAERRQPAFTHWDWNPEAIIHTFSPRIQLDANQPVIRLDADGYGRAVGEKGYRLKREIPMNITGDPPGASAGIYSQLILTRPLPEPAITEATKVWPPSIIPSPHRTRTESSTQFRDLGHRPSKLSELSTSTFRLRKWIEFSSRPRGVSMRIGEDVRTYATLPAECYTPTKEKPWQGIWCGDYSGHGCEFLLVTQPDDPAPLPARAEWVMLNREREGSVSSAGSWSTAPSSAPNPADQNWGLVDEQEGIAGSLNLEDSVATLLAPSSPRDSTPAQASPHPEADCIYKGRIEAIKLTGDPNIPRGEYTFIAPDIGPNGLVRIASEDIFKGARVVKSVGHIAARDFRDDDYIVSQLILISPNRLAQYWETFGHVSFYQRVDIDEFTKVP</sequence>
<dbReference type="UniPathway" id="UPA00143"/>
<dbReference type="GO" id="GO:0016567">
    <property type="term" value="P:protein ubiquitination"/>
    <property type="evidence" value="ECO:0007669"/>
    <property type="project" value="UniProtKB-UniPathway"/>
</dbReference>
<dbReference type="PROSITE" id="PS50181">
    <property type="entry name" value="FBOX"/>
    <property type="match status" value="1"/>
</dbReference>
<feature type="region of interest" description="Disordered" evidence="3">
    <location>
        <begin position="334"/>
        <end position="355"/>
    </location>
</feature>
<feature type="compositionally biased region" description="Low complexity" evidence="3">
    <location>
        <begin position="334"/>
        <end position="346"/>
    </location>
</feature>
<dbReference type="SUPFAM" id="SSF81383">
    <property type="entry name" value="F-box domain"/>
    <property type="match status" value="1"/>
</dbReference>
<evidence type="ECO:0000313" key="6">
    <source>
        <dbReference type="Proteomes" id="UP000800200"/>
    </source>
</evidence>
<dbReference type="EMBL" id="ML994615">
    <property type="protein sequence ID" value="KAF2192193.1"/>
    <property type="molecule type" value="Genomic_DNA"/>
</dbReference>
<evidence type="ECO:0000259" key="4">
    <source>
        <dbReference type="PROSITE" id="PS50181"/>
    </source>
</evidence>
<accession>A0A6A6EMB7</accession>
<evidence type="ECO:0000313" key="5">
    <source>
        <dbReference type="EMBL" id="KAF2192193.1"/>
    </source>
</evidence>
<feature type="region of interest" description="Disordered" evidence="3">
    <location>
        <begin position="212"/>
        <end position="236"/>
    </location>
</feature>
<dbReference type="PANTHER" id="PTHR10706:SF130">
    <property type="entry name" value="F-BOX ONLY PROTEIN 31"/>
    <property type="match status" value="1"/>
</dbReference>
<evidence type="ECO:0000256" key="1">
    <source>
        <dbReference type="ARBA" id="ARBA00004906"/>
    </source>
</evidence>
<dbReference type="InterPro" id="IPR036047">
    <property type="entry name" value="F-box-like_dom_sf"/>
</dbReference>
<evidence type="ECO:0000256" key="2">
    <source>
        <dbReference type="ARBA" id="ARBA00022786"/>
    </source>
</evidence>
<dbReference type="OrthoDB" id="722566at2759"/>
<protein>
    <recommendedName>
        <fullName evidence="4">F-box domain-containing protein</fullName>
    </recommendedName>
</protein>
<comment type="pathway">
    <text evidence="1">Protein modification; protein ubiquitination.</text>
</comment>
<feature type="domain" description="F-box" evidence="4">
    <location>
        <begin position="6"/>
        <end position="52"/>
    </location>
</feature>